<sequence length="202" mass="22715">MVVVCPKVNGLILFPIPMWKQVKHVFVRPFALVHIINIFWETRQINDSKIGATCRVWVGSRLSDIVKARPDIHSTDKIDIFHCLPKMLMRAPPRYVAIVVRGAGITCFTERTIPCRPNIGGIAGHTVISPCHQSGCAFGNDKRHTGKVLRNICIITVVIVKPDNVERTGTEKVVVRVGFVVTCRYGSGRVKFTYHIRQLFSK</sequence>
<proteinExistence type="predicted"/>
<comment type="caution">
    <text evidence="1">The sequence shown here is derived from an EMBL/GenBank/DDBJ whole genome shotgun (WGS) entry which is preliminary data.</text>
</comment>
<protein>
    <submittedName>
        <fullName evidence="1">Uncharacterized protein</fullName>
    </submittedName>
</protein>
<name>A0A5J4RJU5_9ZZZZ</name>
<accession>A0A5J4RJU5</accession>
<gene>
    <name evidence="1" type="ORF">EZS27_018003</name>
</gene>
<evidence type="ECO:0000313" key="1">
    <source>
        <dbReference type="EMBL" id="KAA6333605.1"/>
    </source>
</evidence>
<organism evidence="1">
    <name type="scientific">termite gut metagenome</name>
    <dbReference type="NCBI Taxonomy" id="433724"/>
    <lineage>
        <taxon>unclassified sequences</taxon>
        <taxon>metagenomes</taxon>
        <taxon>organismal metagenomes</taxon>
    </lineage>
</organism>
<dbReference type="EMBL" id="SNRY01001093">
    <property type="protein sequence ID" value="KAA6333605.1"/>
    <property type="molecule type" value="Genomic_DNA"/>
</dbReference>
<reference evidence="1" key="1">
    <citation type="submission" date="2019-03" db="EMBL/GenBank/DDBJ databases">
        <title>Single cell metagenomics reveals metabolic interactions within the superorganism composed of flagellate Streblomastix strix and complex community of Bacteroidetes bacteria on its surface.</title>
        <authorList>
            <person name="Treitli S.C."/>
            <person name="Kolisko M."/>
            <person name="Husnik F."/>
            <person name="Keeling P."/>
            <person name="Hampl V."/>
        </authorList>
    </citation>
    <scope>NUCLEOTIDE SEQUENCE</scope>
    <source>
        <strain evidence="1">STM</strain>
    </source>
</reference>
<dbReference type="AlphaFoldDB" id="A0A5J4RJU5"/>